<keyword evidence="3" id="KW-1185">Reference proteome</keyword>
<gene>
    <name evidence="2" type="ORF">KGQ19_09475</name>
</gene>
<evidence type="ECO:0000313" key="3">
    <source>
        <dbReference type="Proteomes" id="UP000730482"/>
    </source>
</evidence>
<evidence type="ECO:0008006" key="4">
    <source>
        <dbReference type="Google" id="ProtNLM"/>
    </source>
</evidence>
<protein>
    <recommendedName>
        <fullName evidence="4">Integral membrane protein</fullName>
    </recommendedName>
</protein>
<keyword evidence="1" id="KW-0472">Membrane</keyword>
<proteinExistence type="predicted"/>
<reference evidence="2 3" key="1">
    <citation type="submission" date="2020-02" db="EMBL/GenBank/DDBJ databases">
        <title>Acidophilic actinobacteria isolated from forest soil.</title>
        <authorList>
            <person name="Golinska P."/>
        </authorList>
    </citation>
    <scope>NUCLEOTIDE SEQUENCE [LARGE SCALE GENOMIC DNA]</scope>
    <source>
        <strain evidence="2 3">NL8</strain>
    </source>
</reference>
<feature type="transmembrane region" description="Helical" evidence="1">
    <location>
        <begin position="287"/>
        <end position="303"/>
    </location>
</feature>
<feature type="transmembrane region" description="Helical" evidence="1">
    <location>
        <begin position="7"/>
        <end position="26"/>
    </location>
</feature>
<evidence type="ECO:0000256" key="1">
    <source>
        <dbReference type="SAM" id="Phobius"/>
    </source>
</evidence>
<name>A0ABS5KM44_9ACTN</name>
<comment type="caution">
    <text evidence="2">The sequence shown here is derived from an EMBL/GenBank/DDBJ whole genome shotgun (WGS) entry which is preliminary data.</text>
</comment>
<evidence type="ECO:0000313" key="2">
    <source>
        <dbReference type="EMBL" id="MBS2547100.1"/>
    </source>
</evidence>
<feature type="transmembrane region" description="Helical" evidence="1">
    <location>
        <begin position="201"/>
        <end position="217"/>
    </location>
</feature>
<feature type="transmembrane region" description="Helical" evidence="1">
    <location>
        <begin position="129"/>
        <end position="149"/>
    </location>
</feature>
<feature type="transmembrane region" description="Helical" evidence="1">
    <location>
        <begin position="386"/>
        <end position="405"/>
    </location>
</feature>
<keyword evidence="1" id="KW-0812">Transmembrane</keyword>
<feature type="transmembrane region" description="Helical" evidence="1">
    <location>
        <begin position="89"/>
        <end position="122"/>
    </location>
</feature>
<feature type="transmembrane region" description="Helical" evidence="1">
    <location>
        <begin position="310"/>
        <end position="329"/>
    </location>
</feature>
<dbReference type="EMBL" id="JAAFYZ010000022">
    <property type="protein sequence ID" value="MBS2547100.1"/>
    <property type="molecule type" value="Genomic_DNA"/>
</dbReference>
<sequence length="579" mass="62014">MHRDILGVNAAVLLIVLVPLVFGYYARLHYSAYAFPPDSRYYVTMALRDLGFSDADALRKQFANSGTVAESWYFAHSDPTWLMVQSRMLYPFLAVPFVAVFGITEGMPIAAMVAFAVMLWAVTRLVQRLYGPTAALAAGGVLGACGFMMTLAEAVTDPVAIAVLALILLNLPLGRRARPHNLILLALLSVLLELSRQVMPTAAGLAFFGWAWAVAFPGRGRSRRWRNDWLWPSAIVVGTTVFVHLLEGRFAGSGTGSQMSQVSADPGQVAWTITRVDVLGMLQGDKALSALLAGALIFVLIRFTDVVSGVLLGAIAGTYLVMLAGVSPSHMRYEAIMFPVAGLAVGALFHRLAPAALRGGAVGDGTLRSDRVPAVDTWWQRGRRRVPALGLSSVAFLAVLVGWSATHGSASMAGAVPTAPSAAAALAGDPHAELPDRAVPAEDILSGEFTQAEELIKGNNSSVFLIYADWRHPMRYRPLTSSDPEWGHRGADGTVVMYPGDLSSWDWVGLARSFTYNGTLDPSTVKVTSRVTSRYGEDVTFTVTAGTGAARGVHQGHATVLYPLRARVPGIVTEMVFDS</sequence>
<keyword evidence="1" id="KW-1133">Transmembrane helix</keyword>
<accession>A0ABS5KM44</accession>
<feature type="transmembrane region" description="Helical" evidence="1">
    <location>
        <begin position="229"/>
        <end position="246"/>
    </location>
</feature>
<dbReference type="Proteomes" id="UP000730482">
    <property type="component" value="Unassembled WGS sequence"/>
</dbReference>
<organism evidence="2 3">
    <name type="scientific">Catenulispora pinistramenti</name>
    <dbReference type="NCBI Taxonomy" id="2705254"/>
    <lineage>
        <taxon>Bacteria</taxon>
        <taxon>Bacillati</taxon>
        <taxon>Actinomycetota</taxon>
        <taxon>Actinomycetes</taxon>
        <taxon>Catenulisporales</taxon>
        <taxon>Catenulisporaceae</taxon>
        <taxon>Catenulispora</taxon>
    </lineage>
</organism>
<dbReference type="RefSeq" id="WP_212008702.1">
    <property type="nucleotide sequence ID" value="NZ_JAAFYZ010000022.1"/>
</dbReference>
<feature type="transmembrane region" description="Helical" evidence="1">
    <location>
        <begin position="335"/>
        <end position="353"/>
    </location>
</feature>